<evidence type="ECO:0000256" key="2">
    <source>
        <dbReference type="ARBA" id="ARBA00022723"/>
    </source>
</evidence>
<dbReference type="AlphaFoldDB" id="A0A417Z3U9"/>
<evidence type="ECO:0000256" key="4">
    <source>
        <dbReference type="ARBA" id="ARBA00022840"/>
    </source>
</evidence>
<dbReference type="EMBL" id="QWLM01000010">
    <property type="protein sequence ID" value="RHW45355.1"/>
    <property type="molecule type" value="Genomic_DNA"/>
</dbReference>
<keyword evidence="3" id="KW-0547">Nucleotide-binding</keyword>
<evidence type="ECO:0000313" key="8">
    <source>
        <dbReference type="Proteomes" id="UP000285376"/>
    </source>
</evidence>
<dbReference type="InterPro" id="IPR005494">
    <property type="entry name" value="GSPS_pre-ATP-grasp-like_dom"/>
</dbReference>
<dbReference type="InterPro" id="IPR016185">
    <property type="entry name" value="PreATP-grasp_dom_sf"/>
</dbReference>
<evidence type="ECO:0000256" key="5">
    <source>
        <dbReference type="ARBA" id="ARBA00022842"/>
    </source>
</evidence>
<reference evidence="7 8" key="1">
    <citation type="submission" date="2018-08" db="EMBL/GenBank/DDBJ databases">
        <title>Whole genome sequence analysis of Dermacoccus abyssi bacteria isolated from Deep Mariana trench Micromonospora spp reveals genes involved in the environmental adaptation and production of secondary metabolites.</title>
        <authorList>
            <person name="Abdel-Mageed W.M."/>
            <person name="Lehri B."/>
            <person name="Nouioui I."/>
            <person name="Goodfellow I."/>
            <person name="Jaspars M."/>
            <person name="Karlyshev A."/>
        </authorList>
    </citation>
    <scope>NUCLEOTIDE SEQUENCE [LARGE SCALE GENOMIC DNA]</scope>
    <source>
        <strain evidence="7 8">MT1.1</strain>
    </source>
</reference>
<keyword evidence="4" id="KW-0067">ATP-binding</keyword>
<keyword evidence="1" id="KW-0436">Ligase</keyword>
<evidence type="ECO:0000256" key="3">
    <source>
        <dbReference type="ARBA" id="ARBA00022741"/>
    </source>
</evidence>
<evidence type="ECO:0000256" key="1">
    <source>
        <dbReference type="ARBA" id="ARBA00022598"/>
    </source>
</evidence>
<dbReference type="SUPFAM" id="SSF56059">
    <property type="entry name" value="Glutathione synthetase ATP-binding domain-like"/>
    <property type="match status" value="1"/>
</dbReference>
<dbReference type="Pfam" id="PF03738">
    <property type="entry name" value="GSP_synth"/>
    <property type="match status" value="1"/>
</dbReference>
<gene>
    <name evidence="7" type="ORF">D1832_09590</name>
</gene>
<organism evidence="7 8">
    <name type="scientific">Dermacoccus abyssi</name>
    <dbReference type="NCBI Taxonomy" id="322596"/>
    <lineage>
        <taxon>Bacteria</taxon>
        <taxon>Bacillati</taxon>
        <taxon>Actinomycetota</taxon>
        <taxon>Actinomycetes</taxon>
        <taxon>Micrococcales</taxon>
        <taxon>Dermacoccaceae</taxon>
        <taxon>Dermacoccus</taxon>
    </lineage>
</organism>
<dbReference type="Proteomes" id="UP000285376">
    <property type="component" value="Unassembled WGS sequence"/>
</dbReference>
<dbReference type="RefSeq" id="WP_118913667.1">
    <property type="nucleotide sequence ID" value="NZ_CBCRVH010000007.1"/>
</dbReference>
<evidence type="ECO:0000259" key="6">
    <source>
        <dbReference type="Pfam" id="PF03738"/>
    </source>
</evidence>
<evidence type="ECO:0000313" key="7">
    <source>
        <dbReference type="EMBL" id="RHW45355.1"/>
    </source>
</evidence>
<dbReference type="GO" id="GO:0005524">
    <property type="term" value="F:ATP binding"/>
    <property type="evidence" value="ECO:0007669"/>
    <property type="project" value="UniProtKB-KW"/>
</dbReference>
<name>A0A417Z3U9_9MICO</name>
<proteinExistence type="predicted"/>
<sequence length="399" mass="44705">MRRLACEPRPNFRDILDSEGMLWASETVDGHDVPYWTDSAYYSFSPAEIDRLEAATDELWGMCLSAATWMLTTYDDRRLCLPEGSTRRLLASLEEGDPGSHARFDLCLAGDGTPKMLEINGDTPTMLVESAVSQWSWHEANFPELDQWNSIHERLVGAWKKRVAAGQDDLHFAGLLHLVEEASTLAYLADTADQAGATTSLFDLSDVGLDVDSRRFVDGQSRPIDVCYALYPWEDLLVEPFGAHIETSGVRWIEPLWRSALSTKALLAALWHLYPGHPNLLPAYLDSPRDLREYVAKPFFGREGASIRVHAEGRDWTHGGQEHDESFCYQQWWPLPDFDGNRPVIGAWVVDGHAAGMGIRETDGPITDGGARFVPHVIEAPAPEESTVQRWLAEDDVRL</sequence>
<protein>
    <submittedName>
        <fullName evidence="7">Glutathionylspermidine synthase family protein</fullName>
    </submittedName>
</protein>
<keyword evidence="5" id="KW-0460">Magnesium</keyword>
<accession>A0A417Z3U9</accession>
<feature type="domain" description="Glutathionylspermidine synthase pre-ATP-grasp-like" evidence="6">
    <location>
        <begin position="14"/>
        <end position="378"/>
    </location>
</feature>
<dbReference type="GO" id="GO:0016874">
    <property type="term" value="F:ligase activity"/>
    <property type="evidence" value="ECO:0007669"/>
    <property type="project" value="UniProtKB-KW"/>
</dbReference>
<dbReference type="Gene3D" id="3.30.1490.330">
    <property type="match status" value="1"/>
</dbReference>
<keyword evidence="2" id="KW-0479">Metal-binding</keyword>
<comment type="caution">
    <text evidence="7">The sequence shown here is derived from an EMBL/GenBank/DDBJ whole genome shotgun (WGS) entry which is preliminary data.</text>
</comment>
<dbReference type="GO" id="GO:0046872">
    <property type="term" value="F:metal ion binding"/>
    <property type="evidence" value="ECO:0007669"/>
    <property type="project" value="UniProtKB-KW"/>
</dbReference>
<dbReference type="SUPFAM" id="SSF52440">
    <property type="entry name" value="PreATP-grasp domain"/>
    <property type="match status" value="1"/>
</dbReference>